<feature type="domain" description="SnoaL-like" evidence="1">
    <location>
        <begin position="7"/>
        <end position="106"/>
    </location>
</feature>
<sequence>MDKRKMIQNYFRSWITRDFSRIPEYFHQDIVYRECYGPVYHGMDEISSWLCHMRTKQRVIAWDIYRILDVSDDVFVVEWYFYAEETAKYSFDGVSIIEFDGGKIISISEYEQKHETYRPYEET</sequence>
<dbReference type="InterPro" id="IPR037401">
    <property type="entry name" value="SnoaL-like"/>
</dbReference>
<dbReference type="Gene3D" id="3.10.450.50">
    <property type="match status" value="1"/>
</dbReference>
<dbReference type="SUPFAM" id="SSF54427">
    <property type="entry name" value="NTF2-like"/>
    <property type="match status" value="1"/>
</dbReference>
<dbReference type="EMBL" id="UGIF01000002">
    <property type="protein sequence ID" value="STP29804.1"/>
    <property type="molecule type" value="Genomic_DNA"/>
</dbReference>
<dbReference type="GO" id="GO:0016853">
    <property type="term" value="F:isomerase activity"/>
    <property type="evidence" value="ECO:0007669"/>
    <property type="project" value="UniProtKB-KW"/>
</dbReference>
<protein>
    <submittedName>
        <fullName evidence="2">Ketosteroid isomerase-related protein</fullName>
    </submittedName>
</protein>
<reference evidence="2 3" key="1">
    <citation type="submission" date="2018-06" db="EMBL/GenBank/DDBJ databases">
        <authorList>
            <consortium name="Pathogen Informatics"/>
            <person name="Doyle S."/>
        </authorList>
    </citation>
    <scope>NUCLEOTIDE SEQUENCE [LARGE SCALE GENOMIC DNA]</scope>
    <source>
        <strain evidence="2 3">NCTC8129</strain>
    </source>
</reference>
<evidence type="ECO:0000259" key="1">
    <source>
        <dbReference type="Pfam" id="PF12680"/>
    </source>
</evidence>
<gene>
    <name evidence="2" type="ORF">NCTC8129_02033</name>
</gene>
<organism evidence="2 3">
    <name type="scientific">Enterococcus durans</name>
    <dbReference type="NCBI Taxonomy" id="53345"/>
    <lineage>
        <taxon>Bacteria</taxon>
        <taxon>Bacillati</taxon>
        <taxon>Bacillota</taxon>
        <taxon>Bacilli</taxon>
        <taxon>Lactobacillales</taxon>
        <taxon>Enterococcaceae</taxon>
        <taxon>Enterococcus</taxon>
    </lineage>
</organism>
<dbReference type="InterPro" id="IPR032710">
    <property type="entry name" value="NTF2-like_dom_sf"/>
</dbReference>
<evidence type="ECO:0000313" key="3">
    <source>
        <dbReference type="Proteomes" id="UP000254070"/>
    </source>
</evidence>
<evidence type="ECO:0000313" key="2">
    <source>
        <dbReference type="EMBL" id="STP29804.1"/>
    </source>
</evidence>
<proteinExistence type="predicted"/>
<name>A0A377KN65_9ENTE</name>
<keyword evidence="2" id="KW-0413">Isomerase</keyword>
<dbReference type="RefSeq" id="WP_115235442.1">
    <property type="nucleotide sequence ID" value="NZ_UGIF01000002.1"/>
</dbReference>
<accession>A0A377KN65</accession>
<dbReference type="AlphaFoldDB" id="A0A377KN65"/>
<dbReference type="Proteomes" id="UP000254070">
    <property type="component" value="Unassembled WGS sequence"/>
</dbReference>
<dbReference type="Pfam" id="PF12680">
    <property type="entry name" value="SnoaL_2"/>
    <property type="match status" value="1"/>
</dbReference>